<reference evidence="2" key="1">
    <citation type="submission" date="2019-12" db="EMBL/GenBank/DDBJ databases">
        <title>Microbes associate with the intestines of laboratory mice.</title>
        <authorList>
            <person name="Navarre W."/>
            <person name="Wong E."/>
        </authorList>
    </citation>
    <scope>NUCLEOTIDE SEQUENCE</scope>
    <source>
        <strain evidence="2">NM79_F5</strain>
    </source>
</reference>
<keyword evidence="1" id="KW-1133">Transmembrane helix</keyword>
<feature type="transmembrane region" description="Helical" evidence="1">
    <location>
        <begin position="228"/>
        <end position="248"/>
    </location>
</feature>
<feature type="transmembrane region" description="Helical" evidence="1">
    <location>
        <begin position="14"/>
        <end position="36"/>
    </location>
</feature>
<dbReference type="EMBL" id="WSRQ01000014">
    <property type="protein sequence ID" value="MVX64185.1"/>
    <property type="molecule type" value="Genomic_DNA"/>
</dbReference>
<gene>
    <name evidence="2" type="ORF">GKZ28_10835</name>
</gene>
<dbReference type="Proteomes" id="UP000656077">
    <property type="component" value="Unassembled WGS sequence"/>
</dbReference>
<feature type="transmembrane region" description="Helical" evidence="1">
    <location>
        <begin position="201"/>
        <end position="221"/>
    </location>
</feature>
<organism evidence="2 3">
    <name type="scientific">Clostridium chromiireducens</name>
    <dbReference type="NCBI Taxonomy" id="225345"/>
    <lineage>
        <taxon>Bacteria</taxon>
        <taxon>Bacillati</taxon>
        <taxon>Bacillota</taxon>
        <taxon>Clostridia</taxon>
        <taxon>Eubacteriales</taxon>
        <taxon>Clostridiaceae</taxon>
        <taxon>Clostridium</taxon>
    </lineage>
</organism>
<feature type="transmembrane region" description="Helical" evidence="1">
    <location>
        <begin position="48"/>
        <end position="64"/>
    </location>
</feature>
<dbReference type="AlphaFoldDB" id="A0A964RMK6"/>
<evidence type="ECO:0008006" key="4">
    <source>
        <dbReference type="Google" id="ProtNLM"/>
    </source>
</evidence>
<keyword evidence="1" id="KW-0812">Transmembrane</keyword>
<name>A0A964RMK6_9CLOT</name>
<protein>
    <recommendedName>
        <fullName evidence="4">O-antigen ligase domain-containing protein</fullName>
    </recommendedName>
</protein>
<evidence type="ECO:0000313" key="3">
    <source>
        <dbReference type="Proteomes" id="UP000656077"/>
    </source>
</evidence>
<evidence type="ECO:0000313" key="2">
    <source>
        <dbReference type="EMBL" id="MVX64185.1"/>
    </source>
</evidence>
<evidence type="ECO:0000256" key="1">
    <source>
        <dbReference type="SAM" id="Phobius"/>
    </source>
</evidence>
<keyword evidence="1" id="KW-0472">Membrane</keyword>
<sequence>MRYIENNPMYEDHITGLIGASGTHQLTFYWILLVIINLYKQSEIKSKIIPIITGIEVIFMVTISSQNDNTAFFVLFPIIIGQYFLKDILDNKKRAKKIIRFILIAIIIVIGGMYIYKTNDNVNKFVNGKVTTKLEQFGIIKGSNVSVESDEERIGLYKVALEIGNGYGLGCGIGSIQSYGDPSLPMHFGMSEISLRTYEGGIVYLGILILIFTQFLNRILITKKKLRNIMGFIIIGVNITIMAIYTMIFREAFYDLSLGLILCIFNQHYNENLSICNKDVY</sequence>
<feature type="transmembrane region" description="Helical" evidence="1">
    <location>
        <begin position="98"/>
        <end position="116"/>
    </location>
</feature>
<accession>A0A964RMK6</accession>
<proteinExistence type="predicted"/>
<comment type="caution">
    <text evidence="2">The sequence shown here is derived from an EMBL/GenBank/DDBJ whole genome shotgun (WGS) entry which is preliminary data.</text>
</comment>
<dbReference type="RefSeq" id="WP_160359181.1">
    <property type="nucleotide sequence ID" value="NZ_WSRQ01000014.1"/>
</dbReference>
<feature type="transmembrane region" description="Helical" evidence="1">
    <location>
        <begin position="70"/>
        <end position="86"/>
    </location>
</feature>